<dbReference type="Proteomes" id="UP000327157">
    <property type="component" value="Chromosome 8"/>
</dbReference>
<protein>
    <submittedName>
        <fullName evidence="2">Uncharacterized protein</fullName>
    </submittedName>
</protein>
<evidence type="ECO:0000313" key="3">
    <source>
        <dbReference type="Proteomes" id="UP000327157"/>
    </source>
</evidence>
<reference evidence="3" key="2">
    <citation type="submission" date="2019-10" db="EMBL/GenBank/DDBJ databases">
        <title>A de novo genome assembly of a pear dwarfing rootstock.</title>
        <authorList>
            <person name="Wang F."/>
            <person name="Wang J."/>
            <person name="Li S."/>
            <person name="Zhang Y."/>
            <person name="Fang M."/>
            <person name="Ma L."/>
            <person name="Zhao Y."/>
            <person name="Jiang S."/>
        </authorList>
    </citation>
    <scope>NUCLEOTIDE SEQUENCE [LARGE SCALE GENOMIC DNA]</scope>
</reference>
<feature type="compositionally biased region" description="Basic and acidic residues" evidence="1">
    <location>
        <begin position="1"/>
        <end position="11"/>
    </location>
</feature>
<comment type="caution">
    <text evidence="2">The sequence shown here is derived from an EMBL/GenBank/DDBJ whole genome shotgun (WGS) entry which is preliminary data.</text>
</comment>
<organism evidence="2 3">
    <name type="scientific">Pyrus ussuriensis x Pyrus communis</name>
    <dbReference type="NCBI Taxonomy" id="2448454"/>
    <lineage>
        <taxon>Eukaryota</taxon>
        <taxon>Viridiplantae</taxon>
        <taxon>Streptophyta</taxon>
        <taxon>Embryophyta</taxon>
        <taxon>Tracheophyta</taxon>
        <taxon>Spermatophyta</taxon>
        <taxon>Magnoliopsida</taxon>
        <taxon>eudicotyledons</taxon>
        <taxon>Gunneridae</taxon>
        <taxon>Pentapetalae</taxon>
        <taxon>rosids</taxon>
        <taxon>fabids</taxon>
        <taxon>Rosales</taxon>
        <taxon>Rosaceae</taxon>
        <taxon>Amygdaloideae</taxon>
        <taxon>Maleae</taxon>
        <taxon>Pyrus</taxon>
    </lineage>
</organism>
<reference evidence="2 3" key="1">
    <citation type="submission" date="2019-09" db="EMBL/GenBank/DDBJ databases">
        <authorList>
            <person name="Ou C."/>
        </authorList>
    </citation>
    <scope>NUCLEOTIDE SEQUENCE [LARGE SCALE GENOMIC DNA]</scope>
    <source>
        <strain evidence="2">S2</strain>
        <tissue evidence="2">Leaf</tissue>
    </source>
</reference>
<name>A0A5N5HQB7_9ROSA</name>
<accession>A0A5N5HQB7</accession>
<dbReference type="EMBL" id="SMOL01000148">
    <property type="protein sequence ID" value="KAB2627740.1"/>
    <property type="molecule type" value="Genomic_DNA"/>
</dbReference>
<feature type="compositionally biased region" description="Polar residues" evidence="1">
    <location>
        <begin position="15"/>
        <end position="28"/>
    </location>
</feature>
<dbReference type="PANTHER" id="PTHR21521">
    <property type="entry name" value="AMUN, ISOFORM A"/>
    <property type="match status" value="1"/>
</dbReference>
<keyword evidence="3" id="KW-1185">Reference proteome</keyword>
<gene>
    <name evidence="2" type="ORF">D8674_032535</name>
</gene>
<dbReference type="AlphaFoldDB" id="A0A5N5HQB7"/>
<feature type="region of interest" description="Disordered" evidence="1">
    <location>
        <begin position="1"/>
        <end position="28"/>
    </location>
</feature>
<sequence length="144" mass="15759">MKRRVYREPFHRPTKQANAASDGNNSSKWRPRLLDFVSALDYSVVKSASEKAFRSLPDISKAISDLTVLKGVGPATASAVVAAYAPEVAPFMSDEDLSIEGETFTPSDVERALWSCAVGAKLSSQKVPDPKSDTSKNSKRKRKR</sequence>
<proteinExistence type="predicted"/>
<evidence type="ECO:0000313" key="2">
    <source>
        <dbReference type="EMBL" id="KAB2627740.1"/>
    </source>
</evidence>
<reference evidence="2 3" key="3">
    <citation type="submission" date="2019-11" db="EMBL/GenBank/DDBJ databases">
        <title>A de novo genome assembly of a pear dwarfing rootstock.</title>
        <authorList>
            <person name="Wang F."/>
            <person name="Wang J."/>
            <person name="Li S."/>
            <person name="Zhang Y."/>
            <person name="Fang M."/>
            <person name="Ma L."/>
            <person name="Zhao Y."/>
            <person name="Jiang S."/>
        </authorList>
    </citation>
    <scope>NUCLEOTIDE SEQUENCE [LARGE SCALE GENOMIC DNA]</scope>
    <source>
        <strain evidence="2">S2</strain>
        <tissue evidence="2">Leaf</tissue>
    </source>
</reference>
<dbReference type="OrthoDB" id="8249012at2759"/>
<feature type="region of interest" description="Disordered" evidence="1">
    <location>
        <begin position="122"/>
        <end position="144"/>
    </location>
</feature>
<evidence type="ECO:0000256" key="1">
    <source>
        <dbReference type="SAM" id="MobiDB-lite"/>
    </source>
</evidence>
<dbReference type="PANTHER" id="PTHR21521:SF0">
    <property type="entry name" value="AMUN, ISOFORM A"/>
    <property type="match status" value="1"/>
</dbReference>